<feature type="compositionally biased region" description="Acidic residues" evidence="1">
    <location>
        <begin position="481"/>
        <end position="493"/>
    </location>
</feature>
<gene>
    <name evidence="3" type="ORF">PECAL_2P06580</name>
</gene>
<feature type="compositionally biased region" description="Low complexity" evidence="1">
    <location>
        <begin position="496"/>
        <end position="505"/>
    </location>
</feature>
<dbReference type="Pfam" id="PF25534">
    <property type="entry name" value="DUF7918"/>
    <property type="match status" value="1"/>
</dbReference>
<evidence type="ECO:0000259" key="2">
    <source>
        <dbReference type="Pfam" id="PF25534"/>
    </source>
</evidence>
<evidence type="ECO:0000313" key="4">
    <source>
        <dbReference type="Proteomes" id="UP000789595"/>
    </source>
</evidence>
<protein>
    <recommendedName>
        <fullName evidence="2">DUF7918 domain-containing protein</fullName>
    </recommendedName>
</protein>
<sequence>FAKLCVPARGRGSVRRCPQSPQICCGRRCSEANRLSEQRDLKMPADQASQTSCYVLVDGRKVMEMQDADAAPRDWEWLRRRPREKSDMVERTTACSRQTKCLIAVEAGQYFEIYIGNARSDDISTRVYVDGALVSKKIIDRPSPPAVNASTGITSCSYDDNARRTGYKQKMRFAPIAARDPGAPAVVDYGAAEPQSQQGRIDVVVYRQIAPPRQKQATVSRHAGSMTTAAAAGGGKKNVFGMGAAFDAPQRATTRHVYVTEKDPTPIATYSFRYAAIEALHLAKTTPKVWLDGQTAEIDATRLRSREMRSALRAGYAITEPPTYLWTTELSPLGGARAPRAVAATAELDSKLRSEGFKLCGEARGLFDALSHQLCGTHQLSKYVEHVVIEEIERREAGDGNDKRLYPGGEWCGDEYGKLFRPSKSPLREYEDWRDFVASRRAAKGSVRIGAKYDDALALKDDPPPLVAGDLVQVEAVEPDEVGGLGEDGEEGYEASVQQSSDSSSPNVVLKRLGAAEVMLSRKDWRLGGGGLATRRGAAVVEMQHTIFLQAFADAFGVRVFMLCVTGRSRKLRVTRVEPRPGRRVLINGYAVAHLGGVAFDSITRHHEVIEIQSDDDEEEEEEEPEREPSPEPPPRKRPRRARVKTEVKAEHG</sequence>
<name>A0A8J2SC24_9STRA</name>
<dbReference type="AlphaFoldDB" id="A0A8J2SC24"/>
<comment type="caution">
    <text evidence="3">The sequence shown here is derived from an EMBL/GenBank/DDBJ whole genome shotgun (WGS) entry which is preliminary data.</text>
</comment>
<feature type="compositionally biased region" description="Basic and acidic residues" evidence="1">
    <location>
        <begin position="644"/>
        <end position="653"/>
    </location>
</feature>
<organism evidence="3 4">
    <name type="scientific">Pelagomonas calceolata</name>
    <dbReference type="NCBI Taxonomy" id="35677"/>
    <lineage>
        <taxon>Eukaryota</taxon>
        <taxon>Sar</taxon>
        <taxon>Stramenopiles</taxon>
        <taxon>Ochrophyta</taxon>
        <taxon>Pelagophyceae</taxon>
        <taxon>Pelagomonadales</taxon>
        <taxon>Pelagomonadaceae</taxon>
        <taxon>Pelagomonas</taxon>
    </lineage>
</organism>
<evidence type="ECO:0000256" key="1">
    <source>
        <dbReference type="SAM" id="MobiDB-lite"/>
    </source>
</evidence>
<reference evidence="3" key="1">
    <citation type="submission" date="2021-11" db="EMBL/GenBank/DDBJ databases">
        <authorList>
            <consortium name="Genoscope - CEA"/>
            <person name="William W."/>
        </authorList>
    </citation>
    <scope>NUCLEOTIDE SEQUENCE</scope>
</reference>
<evidence type="ECO:0000313" key="3">
    <source>
        <dbReference type="EMBL" id="CAH0367626.1"/>
    </source>
</evidence>
<dbReference type="Proteomes" id="UP000789595">
    <property type="component" value="Unassembled WGS sequence"/>
</dbReference>
<proteinExistence type="predicted"/>
<feature type="region of interest" description="Disordered" evidence="1">
    <location>
        <begin position="481"/>
        <end position="506"/>
    </location>
</feature>
<keyword evidence="4" id="KW-1185">Reference proteome</keyword>
<feature type="compositionally biased region" description="Acidic residues" evidence="1">
    <location>
        <begin position="613"/>
        <end position="626"/>
    </location>
</feature>
<dbReference type="InterPro" id="IPR057678">
    <property type="entry name" value="DUF7918"/>
</dbReference>
<accession>A0A8J2SC24</accession>
<feature type="domain" description="DUF7918" evidence="2">
    <location>
        <begin position="100"/>
        <end position="281"/>
    </location>
</feature>
<dbReference type="EMBL" id="CAKKNE010000002">
    <property type="protein sequence ID" value="CAH0367626.1"/>
    <property type="molecule type" value="Genomic_DNA"/>
</dbReference>
<feature type="region of interest" description="Disordered" evidence="1">
    <location>
        <begin position="611"/>
        <end position="653"/>
    </location>
</feature>
<feature type="non-terminal residue" evidence="3">
    <location>
        <position position="653"/>
    </location>
</feature>